<dbReference type="EMBL" id="JAJOMB010000004">
    <property type="protein sequence ID" value="MCD5311387.1"/>
    <property type="molecule type" value="Genomic_DNA"/>
</dbReference>
<dbReference type="GO" id="GO:0016747">
    <property type="term" value="F:acyltransferase activity, transferring groups other than amino-acyl groups"/>
    <property type="evidence" value="ECO:0007669"/>
    <property type="project" value="InterPro"/>
</dbReference>
<dbReference type="SUPFAM" id="SSF55729">
    <property type="entry name" value="Acyl-CoA N-acyltransferases (Nat)"/>
    <property type="match status" value="1"/>
</dbReference>
<organism evidence="4 5">
    <name type="scientific">Kineosporia babensis</name>
    <dbReference type="NCBI Taxonomy" id="499548"/>
    <lineage>
        <taxon>Bacteria</taxon>
        <taxon>Bacillati</taxon>
        <taxon>Actinomycetota</taxon>
        <taxon>Actinomycetes</taxon>
        <taxon>Kineosporiales</taxon>
        <taxon>Kineosporiaceae</taxon>
        <taxon>Kineosporia</taxon>
    </lineage>
</organism>
<proteinExistence type="predicted"/>
<gene>
    <name evidence="4" type="ORF">LR394_10785</name>
</gene>
<evidence type="ECO:0000313" key="4">
    <source>
        <dbReference type="EMBL" id="MCD5311387.1"/>
    </source>
</evidence>
<accession>A0A9X1NA38</accession>
<dbReference type="InterPro" id="IPR000182">
    <property type="entry name" value="GNAT_dom"/>
</dbReference>
<dbReference type="Pfam" id="PF00583">
    <property type="entry name" value="Acetyltransf_1"/>
    <property type="match status" value="1"/>
</dbReference>
<feature type="domain" description="N-acetyltransferase" evidence="3">
    <location>
        <begin position="10"/>
        <end position="169"/>
    </location>
</feature>
<evidence type="ECO:0000256" key="2">
    <source>
        <dbReference type="ARBA" id="ARBA00023315"/>
    </source>
</evidence>
<dbReference type="AlphaFoldDB" id="A0A9X1NA38"/>
<evidence type="ECO:0000256" key="1">
    <source>
        <dbReference type="ARBA" id="ARBA00022679"/>
    </source>
</evidence>
<sequence>MSRRPPRRQLEIARAEPEDADEVFALWEQSLGQSSSGAVALQRARERLGAALRTGDAPAVGEPEVLVARMADRAVAFVVLRQAPLNLLTGATALCLDEFYVAAAHRRHGVGRALLVHVAGQAERLGVEQIVAEVPLGSKDAQRYFAKLGFAPVLVRRACTPAVLRRRLSGADARRGTLEHLLSRRRSLRARARRLPPSDDAPLAG</sequence>
<dbReference type="InterPro" id="IPR050832">
    <property type="entry name" value="Bact_Acetyltransf"/>
</dbReference>
<dbReference type="RefSeq" id="WP_231440560.1">
    <property type="nucleotide sequence ID" value="NZ_JAJOMB010000004.1"/>
</dbReference>
<keyword evidence="5" id="KW-1185">Reference proteome</keyword>
<name>A0A9X1NA38_9ACTN</name>
<evidence type="ECO:0000313" key="5">
    <source>
        <dbReference type="Proteomes" id="UP001138997"/>
    </source>
</evidence>
<dbReference type="PANTHER" id="PTHR43877">
    <property type="entry name" value="AMINOALKYLPHOSPHONATE N-ACETYLTRANSFERASE-RELATED-RELATED"/>
    <property type="match status" value="1"/>
</dbReference>
<reference evidence="4" key="1">
    <citation type="submission" date="2021-11" db="EMBL/GenBank/DDBJ databases">
        <title>Streptomyces corallinus and Kineosporia corallina sp. nov., two new coral-derived marine actinobacteria.</title>
        <authorList>
            <person name="Buangrab K."/>
            <person name="Sutthacheep M."/>
            <person name="Yeemin T."/>
            <person name="Harunari E."/>
            <person name="Igarashi Y."/>
            <person name="Sripreechasak P."/>
            <person name="Kanchanasin P."/>
            <person name="Tanasupawat S."/>
            <person name="Phongsopitanun W."/>
        </authorList>
    </citation>
    <scope>NUCLEOTIDE SEQUENCE</scope>
    <source>
        <strain evidence="4">JCM 31032</strain>
    </source>
</reference>
<dbReference type="Proteomes" id="UP001138997">
    <property type="component" value="Unassembled WGS sequence"/>
</dbReference>
<comment type="caution">
    <text evidence="4">The sequence shown here is derived from an EMBL/GenBank/DDBJ whole genome shotgun (WGS) entry which is preliminary data.</text>
</comment>
<dbReference type="PROSITE" id="PS51186">
    <property type="entry name" value="GNAT"/>
    <property type="match status" value="1"/>
</dbReference>
<evidence type="ECO:0000259" key="3">
    <source>
        <dbReference type="PROSITE" id="PS51186"/>
    </source>
</evidence>
<keyword evidence="2" id="KW-0012">Acyltransferase</keyword>
<dbReference type="Gene3D" id="3.40.630.30">
    <property type="match status" value="1"/>
</dbReference>
<dbReference type="InterPro" id="IPR016181">
    <property type="entry name" value="Acyl_CoA_acyltransferase"/>
</dbReference>
<dbReference type="CDD" id="cd04301">
    <property type="entry name" value="NAT_SF"/>
    <property type="match status" value="1"/>
</dbReference>
<protein>
    <submittedName>
        <fullName evidence="4">GNAT family N-acetyltransferase</fullName>
    </submittedName>
</protein>
<keyword evidence="1" id="KW-0808">Transferase</keyword>